<organism evidence="2 3">
    <name type="scientific">Aspergillus ibericus CBS 121593</name>
    <dbReference type="NCBI Taxonomy" id="1448316"/>
    <lineage>
        <taxon>Eukaryota</taxon>
        <taxon>Fungi</taxon>
        <taxon>Dikarya</taxon>
        <taxon>Ascomycota</taxon>
        <taxon>Pezizomycotina</taxon>
        <taxon>Eurotiomycetes</taxon>
        <taxon>Eurotiomycetidae</taxon>
        <taxon>Eurotiales</taxon>
        <taxon>Aspergillaceae</taxon>
        <taxon>Aspergillus</taxon>
        <taxon>Aspergillus subgen. Circumdati</taxon>
    </lineage>
</organism>
<reference evidence="2 3" key="1">
    <citation type="submission" date="2018-02" db="EMBL/GenBank/DDBJ databases">
        <title>The genomes of Aspergillus section Nigri reveals drivers in fungal speciation.</title>
        <authorList>
            <consortium name="DOE Joint Genome Institute"/>
            <person name="Vesth T.C."/>
            <person name="Nybo J."/>
            <person name="Theobald S."/>
            <person name="Brandl J."/>
            <person name="Frisvad J.C."/>
            <person name="Nielsen K.F."/>
            <person name="Lyhne E.K."/>
            <person name="Kogle M.E."/>
            <person name="Kuo A."/>
            <person name="Riley R."/>
            <person name="Clum A."/>
            <person name="Nolan M."/>
            <person name="Lipzen A."/>
            <person name="Salamov A."/>
            <person name="Henrissat B."/>
            <person name="Wiebenga A."/>
            <person name="De vries R.P."/>
            <person name="Grigoriev I.V."/>
            <person name="Mortensen U.H."/>
            <person name="Andersen M.R."/>
            <person name="Baker S.E."/>
        </authorList>
    </citation>
    <scope>NUCLEOTIDE SEQUENCE [LARGE SCALE GENOMIC DNA]</scope>
    <source>
        <strain evidence="2 3">CBS 121593</strain>
    </source>
</reference>
<gene>
    <name evidence="2" type="ORF">BO80DRAFT_464650</name>
</gene>
<dbReference type="InterPro" id="IPR036047">
    <property type="entry name" value="F-box-like_dom_sf"/>
</dbReference>
<dbReference type="EMBL" id="KZ824436">
    <property type="protein sequence ID" value="RAL01403.1"/>
    <property type="molecule type" value="Genomic_DNA"/>
</dbReference>
<name>A0A395H182_9EURO</name>
<feature type="compositionally biased region" description="Basic and acidic residues" evidence="1">
    <location>
        <begin position="274"/>
        <end position="283"/>
    </location>
</feature>
<dbReference type="RefSeq" id="XP_025575730.1">
    <property type="nucleotide sequence ID" value="XM_025722666.1"/>
</dbReference>
<dbReference type="STRING" id="1448316.A0A395H182"/>
<sequence length="283" mass="32235">MHTTSTTNWVLSTPELLELILLHLDLRTLLTCAPLVCHFWNTLIQQSTPLQETLYFKPIKPKHHPSNANASIARTLNPLLVDSFPAIFHQNGTVFPQNKEPFSLTDLDMVRRPEKRDSYLRPEASWRRMLIQQPPATKLGVFSWSGGMFGYGFVYEVQELTPTERYDGIRMEMLFNPLIFHRNLAPTFNPASIYWWGECSSPLIRRHLSEVGVTTLPDVILCMCAMVSCTDPESDFENEEVEVVEGVRGWFRGRGMDGGLEGLGKQGGGGWEKSIYEKRGSWD</sequence>
<dbReference type="Proteomes" id="UP000249402">
    <property type="component" value="Unassembled WGS sequence"/>
</dbReference>
<protein>
    <recommendedName>
        <fullName evidence="4">F-box domain-containing protein</fullName>
    </recommendedName>
</protein>
<feature type="compositionally biased region" description="Gly residues" evidence="1">
    <location>
        <begin position="262"/>
        <end position="271"/>
    </location>
</feature>
<dbReference type="SUPFAM" id="SSF81383">
    <property type="entry name" value="F-box domain"/>
    <property type="match status" value="1"/>
</dbReference>
<evidence type="ECO:0000256" key="1">
    <source>
        <dbReference type="SAM" id="MobiDB-lite"/>
    </source>
</evidence>
<proteinExistence type="predicted"/>
<dbReference type="OrthoDB" id="3800738at2759"/>
<dbReference type="VEuPathDB" id="FungiDB:BO80DRAFT_464650"/>
<evidence type="ECO:0008006" key="4">
    <source>
        <dbReference type="Google" id="ProtNLM"/>
    </source>
</evidence>
<keyword evidence="3" id="KW-1185">Reference proteome</keyword>
<feature type="region of interest" description="Disordered" evidence="1">
    <location>
        <begin position="262"/>
        <end position="283"/>
    </location>
</feature>
<accession>A0A395H182</accession>
<evidence type="ECO:0000313" key="2">
    <source>
        <dbReference type="EMBL" id="RAL01403.1"/>
    </source>
</evidence>
<dbReference type="AlphaFoldDB" id="A0A395H182"/>
<evidence type="ECO:0000313" key="3">
    <source>
        <dbReference type="Proteomes" id="UP000249402"/>
    </source>
</evidence>
<dbReference type="Gene3D" id="1.20.1280.50">
    <property type="match status" value="1"/>
</dbReference>
<dbReference type="GeneID" id="37227531"/>